<evidence type="ECO:0000256" key="8">
    <source>
        <dbReference type="ARBA" id="ARBA00023170"/>
    </source>
</evidence>
<keyword evidence="8" id="KW-0675">Receptor</keyword>
<dbReference type="PANTHER" id="PTHR48007">
    <property type="entry name" value="LEUCINE-RICH REPEAT RECEPTOR-LIKE PROTEIN KINASE PXC1"/>
    <property type="match status" value="1"/>
</dbReference>
<dbReference type="GO" id="GO:0004672">
    <property type="term" value="F:protein kinase activity"/>
    <property type="evidence" value="ECO:0000318"/>
    <property type="project" value="GO_Central"/>
</dbReference>
<keyword evidence="4 11" id="KW-0732">Signal</keyword>
<dbReference type="InterPro" id="IPR032675">
    <property type="entry name" value="LRR_dom_sf"/>
</dbReference>
<comment type="subcellular location">
    <subcellularLocation>
        <location evidence="1">Membrane</location>
        <topology evidence="1">Single-pass type I membrane protein</topology>
    </subcellularLocation>
</comment>
<evidence type="ECO:0000256" key="3">
    <source>
        <dbReference type="ARBA" id="ARBA00022692"/>
    </source>
</evidence>
<dbReference type="InterPro" id="IPR046959">
    <property type="entry name" value="PRK1-6/SRF4-like"/>
</dbReference>
<evidence type="ECO:0000256" key="6">
    <source>
        <dbReference type="ARBA" id="ARBA00022989"/>
    </source>
</evidence>
<keyword evidence="14" id="KW-1185">Reference proteome</keyword>
<keyword evidence="9" id="KW-0325">Glycoprotein</keyword>
<dbReference type="AlphaFoldDB" id="A0A0K9Q2B8"/>
<dbReference type="SMART" id="SM00369">
    <property type="entry name" value="LRR_TYP"/>
    <property type="match status" value="3"/>
</dbReference>
<dbReference type="PROSITE" id="PS50011">
    <property type="entry name" value="PROTEIN_KINASE_DOM"/>
    <property type="match status" value="1"/>
</dbReference>
<dbReference type="Proteomes" id="UP000036987">
    <property type="component" value="Unassembled WGS sequence"/>
</dbReference>
<keyword evidence="5" id="KW-0677">Repeat</keyword>
<keyword evidence="13" id="KW-0808">Transferase</keyword>
<evidence type="ECO:0000256" key="11">
    <source>
        <dbReference type="SAM" id="SignalP"/>
    </source>
</evidence>
<keyword evidence="13" id="KW-0418">Kinase</keyword>
<feature type="transmembrane region" description="Helical" evidence="10">
    <location>
        <begin position="388"/>
        <end position="412"/>
    </location>
</feature>
<gene>
    <name evidence="13" type="ORF">ZOSMA_116G00650</name>
</gene>
<keyword evidence="6 10" id="KW-1133">Transmembrane helix</keyword>
<evidence type="ECO:0000256" key="5">
    <source>
        <dbReference type="ARBA" id="ARBA00022737"/>
    </source>
</evidence>
<dbReference type="OrthoDB" id="676979at2759"/>
<dbReference type="FunFam" id="3.80.10.10:FF:000413">
    <property type="entry name" value="Inactive leucine-rich repeat receptor-like protein kinase"/>
    <property type="match status" value="1"/>
</dbReference>
<evidence type="ECO:0000256" key="7">
    <source>
        <dbReference type="ARBA" id="ARBA00023136"/>
    </source>
</evidence>
<feature type="signal peptide" evidence="11">
    <location>
        <begin position="1"/>
        <end position="23"/>
    </location>
</feature>
<sequence length="782" mass="87077">MGAPIINLICFVFLLSSISSSSSLQSSQYWSLLRLQQLLGHPSLLTTWNNHTDLCSSIPSGSLTVVCYENSITQLEIIGNQSCPPLPKSFSIHSFFTTLTRLPELKVLTLSALGLWGSLPDKIWRLSNLERLDLSFNYLSGSIPPEISYLNNLQSLILDRNIFTGSVPERFGPFPLLAVLSLRRNFLNGSLPESITTLDNLRVLNLSGNNFSGELPDLTLLSNIQVLDLEDNKFGPQFPVLQRKINTIVLRKNQFTGSLPSQLGTYYLLRRLDVSSNRFVSPFPASLLNLPSIRYLDISGNRFTGMLFQNMSCCDGLEFVDLSSNLLTGNLPSCLSVKKSESMNIRFDMNCLSNLKDGTQHSLPFCQTEALAVRIFPHAKKKSSPGRVILVTSMVGGGVFLGVLLVSILMFFSIKVSNKRKLVKKHPRTLILHASNGYSSSKLLADMRYIPQTMKLGTFGIPPYRLFSLEEIEASTNNFESSAFIGEDSDGHHMYRGKLKDGSCIAIRCLKLKKTQTCHNFTHYIESIAKLRHHNLVSSLGYCFEYCLEDSTISRLFLISEFVPNCTLRSKISGNPEQKIPWAQRISSAIGVAKAIQFLHSGIIPGLFANNLNSTNVLIDQNSVAKIDSCNLPLFSSDREFKVCDSNTKGLNNDSKRDELKDKIDIYDFGIILLELITGNNIDSQRQVEKMKNRLQESVADDGSLRKKSVVDQTIARACSNESLKTVMEICIGCLSNEPVDRPSIEDLLWNLQFAAQVEVDSWRGSDSQSSSNSISQLTPEI</sequence>
<evidence type="ECO:0000256" key="2">
    <source>
        <dbReference type="ARBA" id="ARBA00022614"/>
    </source>
</evidence>
<dbReference type="InterPro" id="IPR011009">
    <property type="entry name" value="Kinase-like_dom_sf"/>
</dbReference>
<dbReference type="Gene3D" id="3.30.200.20">
    <property type="entry name" value="Phosphorylase Kinase, domain 1"/>
    <property type="match status" value="1"/>
</dbReference>
<keyword evidence="2" id="KW-0433">Leucine-rich repeat</keyword>
<dbReference type="GO" id="GO:0005524">
    <property type="term" value="F:ATP binding"/>
    <property type="evidence" value="ECO:0007669"/>
    <property type="project" value="InterPro"/>
</dbReference>
<name>A0A0K9Q2B8_ZOSMR</name>
<accession>A0A0K9Q2B8</accession>
<dbReference type="PANTHER" id="PTHR48007:SF4">
    <property type="entry name" value="LEUCINE-RICH REPEAT RECEPTOR-LIKE PROTEIN KINASE PXC1"/>
    <property type="match status" value="1"/>
</dbReference>
<dbReference type="PROSITE" id="PS51450">
    <property type="entry name" value="LRR"/>
    <property type="match status" value="2"/>
</dbReference>
<dbReference type="InterPro" id="IPR003591">
    <property type="entry name" value="Leu-rich_rpt_typical-subtyp"/>
</dbReference>
<evidence type="ECO:0000313" key="14">
    <source>
        <dbReference type="Proteomes" id="UP000036987"/>
    </source>
</evidence>
<feature type="chain" id="PRO_5005528489" evidence="11">
    <location>
        <begin position="24"/>
        <end position="782"/>
    </location>
</feature>
<dbReference type="InterPro" id="IPR001245">
    <property type="entry name" value="Ser-Thr/Tyr_kinase_cat_dom"/>
</dbReference>
<dbReference type="FunFam" id="1.10.510.10:FF:000431">
    <property type="entry name" value="Putative inactive leucine-rich repeat receptor-like protein kinase"/>
    <property type="match status" value="1"/>
</dbReference>
<dbReference type="EMBL" id="LFYR01000182">
    <property type="protein sequence ID" value="KMZ75339.1"/>
    <property type="molecule type" value="Genomic_DNA"/>
</dbReference>
<dbReference type="Pfam" id="PF07714">
    <property type="entry name" value="PK_Tyr_Ser-Thr"/>
    <property type="match status" value="1"/>
</dbReference>
<evidence type="ECO:0000256" key="1">
    <source>
        <dbReference type="ARBA" id="ARBA00004479"/>
    </source>
</evidence>
<evidence type="ECO:0000256" key="9">
    <source>
        <dbReference type="ARBA" id="ARBA00023180"/>
    </source>
</evidence>
<protein>
    <submittedName>
        <fullName evidence="13">Protein kinase</fullName>
    </submittedName>
</protein>
<reference evidence="14" key="1">
    <citation type="journal article" date="2016" name="Nature">
        <title>The genome of the seagrass Zostera marina reveals angiosperm adaptation to the sea.</title>
        <authorList>
            <person name="Olsen J.L."/>
            <person name="Rouze P."/>
            <person name="Verhelst B."/>
            <person name="Lin Y.-C."/>
            <person name="Bayer T."/>
            <person name="Collen J."/>
            <person name="Dattolo E."/>
            <person name="De Paoli E."/>
            <person name="Dittami S."/>
            <person name="Maumus F."/>
            <person name="Michel G."/>
            <person name="Kersting A."/>
            <person name="Lauritano C."/>
            <person name="Lohaus R."/>
            <person name="Toepel M."/>
            <person name="Tonon T."/>
            <person name="Vanneste K."/>
            <person name="Amirebrahimi M."/>
            <person name="Brakel J."/>
            <person name="Bostroem C."/>
            <person name="Chovatia M."/>
            <person name="Grimwood J."/>
            <person name="Jenkins J.W."/>
            <person name="Jueterbock A."/>
            <person name="Mraz A."/>
            <person name="Stam W.T."/>
            <person name="Tice H."/>
            <person name="Bornberg-Bauer E."/>
            <person name="Green P.J."/>
            <person name="Pearson G.A."/>
            <person name="Procaccini G."/>
            <person name="Duarte C.M."/>
            <person name="Schmutz J."/>
            <person name="Reusch T.B.H."/>
            <person name="Van de Peer Y."/>
        </authorList>
    </citation>
    <scope>NUCLEOTIDE SEQUENCE [LARGE SCALE GENOMIC DNA]</scope>
    <source>
        <strain evidence="14">cv. Finnish</strain>
    </source>
</reference>
<evidence type="ECO:0000313" key="13">
    <source>
        <dbReference type="EMBL" id="KMZ75339.1"/>
    </source>
</evidence>
<evidence type="ECO:0000256" key="10">
    <source>
        <dbReference type="SAM" id="Phobius"/>
    </source>
</evidence>
<dbReference type="Gene3D" id="1.10.510.10">
    <property type="entry name" value="Transferase(Phosphotransferase) domain 1"/>
    <property type="match status" value="1"/>
</dbReference>
<keyword evidence="7 10" id="KW-0472">Membrane</keyword>
<dbReference type="GO" id="GO:0045088">
    <property type="term" value="P:regulation of innate immune response"/>
    <property type="evidence" value="ECO:0000318"/>
    <property type="project" value="GO_Central"/>
</dbReference>
<evidence type="ECO:0000259" key="12">
    <source>
        <dbReference type="PROSITE" id="PS50011"/>
    </source>
</evidence>
<dbReference type="GO" id="GO:0016020">
    <property type="term" value="C:membrane"/>
    <property type="evidence" value="ECO:0007669"/>
    <property type="project" value="UniProtKB-SubCell"/>
</dbReference>
<organism evidence="13 14">
    <name type="scientific">Zostera marina</name>
    <name type="common">Eelgrass</name>
    <dbReference type="NCBI Taxonomy" id="29655"/>
    <lineage>
        <taxon>Eukaryota</taxon>
        <taxon>Viridiplantae</taxon>
        <taxon>Streptophyta</taxon>
        <taxon>Embryophyta</taxon>
        <taxon>Tracheophyta</taxon>
        <taxon>Spermatophyta</taxon>
        <taxon>Magnoliopsida</taxon>
        <taxon>Liliopsida</taxon>
        <taxon>Zosteraceae</taxon>
        <taxon>Zostera</taxon>
    </lineage>
</organism>
<dbReference type="SUPFAM" id="SSF52058">
    <property type="entry name" value="L domain-like"/>
    <property type="match status" value="1"/>
</dbReference>
<dbReference type="Gene3D" id="3.80.10.10">
    <property type="entry name" value="Ribonuclease Inhibitor"/>
    <property type="match status" value="2"/>
</dbReference>
<dbReference type="InterPro" id="IPR001611">
    <property type="entry name" value="Leu-rich_rpt"/>
</dbReference>
<dbReference type="Pfam" id="PF00560">
    <property type="entry name" value="LRR_1"/>
    <property type="match status" value="3"/>
</dbReference>
<keyword evidence="3 10" id="KW-0812">Transmembrane</keyword>
<dbReference type="SUPFAM" id="SSF56112">
    <property type="entry name" value="Protein kinase-like (PK-like)"/>
    <property type="match status" value="1"/>
</dbReference>
<comment type="caution">
    <text evidence="13">The sequence shown here is derived from an EMBL/GenBank/DDBJ whole genome shotgun (WGS) entry which is preliminary data.</text>
</comment>
<feature type="domain" description="Protein kinase" evidence="12">
    <location>
        <begin position="479"/>
        <end position="754"/>
    </location>
</feature>
<dbReference type="STRING" id="29655.A0A0K9Q2B8"/>
<dbReference type="OMA" id="RTIMQIC"/>
<proteinExistence type="predicted"/>
<dbReference type="InterPro" id="IPR000719">
    <property type="entry name" value="Prot_kinase_dom"/>
</dbReference>
<evidence type="ECO:0000256" key="4">
    <source>
        <dbReference type="ARBA" id="ARBA00022729"/>
    </source>
</evidence>